<proteinExistence type="predicted"/>
<gene>
    <name evidence="1" type="ORF">ACH407_37490</name>
</gene>
<dbReference type="Proteomes" id="UP001611339">
    <property type="component" value="Unassembled WGS sequence"/>
</dbReference>
<name>A0ABW7UHW5_9ACTN</name>
<reference evidence="1 2" key="1">
    <citation type="submission" date="2024-10" db="EMBL/GenBank/DDBJ databases">
        <title>The Natural Products Discovery Center: Release of the First 8490 Sequenced Strains for Exploring Actinobacteria Biosynthetic Diversity.</title>
        <authorList>
            <person name="Kalkreuter E."/>
            <person name="Kautsar S.A."/>
            <person name="Yang D."/>
            <person name="Bader C.D."/>
            <person name="Teijaro C.N."/>
            <person name="Fluegel L."/>
            <person name="Davis C.M."/>
            <person name="Simpson J.R."/>
            <person name="Lauterbach L."/>
            <person name="Steele A.D."/>
            <person name="Gui C."/>
            <person name="Meng S."/>
            <person name="Li G."/>
            <person name="Viehrig K."/>
            <person name="Ye F."/>
            <person name="Su P."/>
            <person name="Kiefer A.F."/>
            <person name="Nichols A."/>
            <person name="Cepeda A.J."/>
            <person name="Yan W."/>
            <person name="Fan B."/>
            <person name="Jiang Y."/>
            <person name="Adhikari A."/>
            <person name="Zheng C.-J."/>
            <person name="Schuster L."/>
            <person name="Cowan T.M."/>
            <person name="Smanski M.J."/>
            <person name="Chevrette M.G."/>
            <person name="De Carvalho L.P.S."/>
            <person name="Shen B."/>
        </authorList>
    </citation>
    <scope>NUCLEOTIDE SEQUENCE [LARGE SCALE GENOMIC DNA]</scope>
    <source>
        <strain evidence="1 2">NPDC020602</strain>
    </source>
</reference>
<evidence type="ECO:0000313" key="2">
    <source>
        <dbReference type="Proteomes" id="UP001611339"/>
    </source>
</evidence>
<keyword evidence="2" id="KW-1185">Reference proteome</keyword>
<dbReference type="EMBL" id="JBIRUI010000032">
    <property type="protein sequence ID" value="MFI1719244.1"/>
    <property type="molecule type" value="Genomic_DNA"/>
</dbReference>
<comment type="caution">
    <text evidence="1">The sequence shown here is derived from an EMBL/GenBank/DDBJ whole genome shotgun (WGS) entry which is preliminary data.</text>
</comment>
<sequence length="74" mass="7951">MSAAPEEGIAAGVGAGMDRQGRFRPVAAWAWMWRNFDTVLPDVTGAAWQTDTAAPTSRAAEAEGYARYIAHGPW</sequence>
<protein>
    <submittedName>
        <fullName evidence="1">Uncharacterized protein</fullName>
    </submittedName>
</protein>
<accession>A0ABW7UHW5</accession>
<organism evidence="1 2">
    <name type="scientific">Streptomyces litmocidini</name>
    <dbReference type="NCBI Taxonomy" id="67318"/>
    <lineage>
        <taxon>Bacteria</taxon>
        <taxon>Bacillati</taxon>
        <taxon>Actinomycetota</taxon>
        <taxon>Actinomycetes</taxon>
        <taxon>Kitasatosporales</taxon>
        <taxon>Streptomycetaceae</taxon>
        <taxon>Streptomyces</taxon>
    </lineage>
</organism>
<dbReference type="RefSeq" id="WP_398714013.1">
    <property type="nucleotide sequence ID" value="NZ_JBIRUI010000032.1"/>
</dbReference>
<evidence type="ECO:0000313" key="1">
    <source>
        <dbReference type="EMBL" id="MFI1719244.1"/>
    </source>
</evidence>